<gene>
    <name evidence="2" type="ORF">M9458_009580</name>
</gene>
<proteinExistence type="inferred from homology"/>
<dbReference type="EMBL" id="JAMKFB020000004">
    <property type="protein sequence ID" value="KAL0196008.1"/>
    <property type="molecule type" value="Genomic_DNA"/>
</dbReference>
<dbReference type="Proteomes" id="UP001529510">
    <property type="component" value="Unassembled WGS sequence"/>
</dbReference>
<evidence type="ECO:0000313" key="2">
    <source>
        <dbReference type="EMBL" id="KAL0196008.1"/>
    </source>
</evidence>
<feature type="non-terminal residue" evidence="2">
    <location>
        <position position="1"/>
    </location>
</feature>
<comment type="caution">
    <text evidence="2">The sequence shown here is derived from an EMBL/GenBank/DDBJ whole genome shotgun (WGS) entry which is preliminary data.</text>
</comment>
<evidence type="ECO:0000256" key="1">
    <source>
        <dbReference type="ARBA" id="ARBA00010954"/>
    </source>
</evidence>
<name>A0ABD0RDP5_CIRMR</name>
<reference evidence="2 3" key="1">
    <citation type="submission" date="2024-05" db="EMBL/GenBank/DDBJ databases">
        <title>Genome sequencing and assembly of Indian major carp, Cirrhinus mrigala (Hamilton, 1822).</title>
        <authorList>
            <person name="Mohindra V."/>
            <person name="Chowdhury L.M."/>
            <person name="Lal K."/>
            <person name="Jena J.K."/>
        </authorList>
    </citation>
    <scope>NUCLEOTIDE SEQUENCE [LARGE SCALE GENOMIC DNA]</scope>
    <source>
        <strain evidence="2">CM1030</strain>
        <tissue evidence="2">Blood</tissue>
    </source>
</reference>
<dbReference type="Pfam" id="PF05794">
    <property type="entry name" value="Tcp11"/>
    <property type="match status" value="1"/>
</dbReference>
<comment type="similarity">
    <text evidence="1">Belongs to the TCP11 family.</text>
</comment>
<sequence length="89" mass="9735">GRVQQYFRVVLASTNSHRTPPPVPPGLGLIQPELMGLGVNFVNFVNFNKKVYGPFYVSILKNLLFIDMQAPTPQNGITQGPPGSPLQSK</sequence>
<evidence type="ECO:0000313" key="3">
    <source>
        <dbReference type="Proteomes" id="UP001529510"/>
    </source>
</evidence>
<dbReference type="InterPro" id="IPR008862">
    <property type="entry name" value="Tcp11"/>
</dbReference>
<organism evidence="2 3">
    <name type="scientific">Cirrhinus mrigala</name>
    <name type="common">Mrigala</name>
    <dbReference type="NCBI Taxonomy" id="683832"/>
    <lineage>
        <taxon>Eukaryota</taxon>
        <taxon>Metazoa</taxon>
        <taxon>Chordata</taxon>
        <taxon>Craniata</taxon>
        <taxon>Vertebrata</taxon>
        <taxon>Euteleostomi</taxon>
        <taxon>Actinopterygii</taxon>
        <taxon>Neopterygii</taxon>
        <taxon>Teleostei</taxon>
        <taxon>Ostariophysi</taxon>
        <taxon>Cypriniformes</taxon>
        <taxon>Cyprinidae</taxon>
        <taxon>Labeoninae</taxon>
        <taxon>Labeonini</taxon>
        <taxon>Cirrhinus</taxon>
    </lineage>
</organism>
<protein>
    <submittedName>
        <fullName evidence="2">Uncharacterized protein</fullName>
    </submittedName>
</protein>
<dbReference type="AlphaFoldDB" id="A0ABD0RDP5"/>
<keyword evidence="3" id="KW-1185">Reference proteome</keyword>
<accession>A0ABD0RDP5</accession>